<dbReference type="PIRSF" id="PIRSF037755">
    <property type="entry name" value="Mettl2_prd"/>
    <property type="match status" value="1"/>
</dbReference>
<name>A0A4P9WWX6_9FUNG</name>
<dbReference type="STRING" id="1555241.A0A4P9WWX6"/>
<keyword evidence="3 4" id="KW-0808">Transferase</keyword>
<dbReference type="PANTHER" id="PTHR22809:SF5">
    <property type="entry name" value="TRNA N(3)-METHYLCYTIDINE METHYLTRANSFERASE METTL6"/>
    <property type="match status" value="1"/>
</dbReference>
<dbReference type="InterPro" id="IPR026113">
    <property type="entry name" value="METTL2/6/8-like"/>
</dbReference>
<gene>
    <name evidence="6" type="ORF">CAUPRSCDRAFT_6814</name>
    <name evidence="7" type="ORF">CXG81DRAFT_13952</name>
</gene>
<keyword evidence="9" id="KW-1185">Reference proteome</keyword>
<dbReference type="Proteomes" id="UP000268535">
    <property type="component" value="Unassembled WGS sequence"/>
</dbReference>
<dbReference type="PANTHER" id="PTHR22809">
    <property type="entry name" value="METHYLTRANSFERASE-RELATED"/>
    <property type="match status" value="1"/>
</dbReference>
<reference evidence="7" key="2">
    <citation type="submission" date="2018-04" db="EMBL/GenBank/DDBJ databases">
        <title>Leveraging single-cell genomics to expand the Fungal Tree of Life.</title>
        <authorList>
            <consortium name="DOE Joint Genome Institute"/>
            <person name="Ahrendt S.R."/>
            <person name="Quandt C.A."/>
            <person name="Ciobanu D."/>
            <person name="Clum A."/>
            <person name="Salamov A."/>
            <person name="Andreopoulos B."/>
            <person name="Cheng J.-F."/>
            <person name="Woyke T."/>
            <person name="Pelin A."/>
            <person name="Henrissat B."/>
            <person name="Benny G.L."/>
            <person name="Smith M.E."/>
            <person name="James T.Y."/>
            <person name="Grigoriev I.V."/>
        </authorList>
    </citation>
    <scope>NUCLEOTIDE SEQUENCE</scope>
    <source>
        <strain evidence="7">ATCC 52028</strain>
    </source>
</reference>
<proteinExistence type="inferred from homology"/>
<evidence type="ECO:0000313" key="9">
    <source>
        <dbReference type="Proteomes" id="UP000274922"/>
    </source>
</evidence>
<keyword evidence="2 4" id="KW-0489">Methyltransferase</keyword>
<evidence type="ECO:0000256" key="1">
    <source>
        <dbReference type="ARBA" id="ARBA00009725"/>
    </source>
</evidence>
<dbReference type="SUPFAM" id="SSF53335">
    <property type="entry name" value="S-adenosyl-L-methionine-dependent methyltransferases"/>
    <property type="match status" value="1"/>
</dbReference>
<dbReference type="CDD" id="cd02440">
    <property type="entry name" value="AdoMet_MTases"/>
    <property type="match status" value="1"/>
</dbReference>
<dbReference type="Proteomes" id="UP000274922">
    <property type="component" value="Unassembled WGS sequence"/>
</dbReference>
<dbReference type="GO" id="GO:0008757">
    <property type="term" value="F:S-adenosylmethionine-dependent methyltransferase activity"/>
    <property type="evidence" value="ECO:0007669"/>
    <property type="project" value="UniProtKB-ARBA"/>
</dbReference>
<dbReference type="OrthoDB" id="417697at2759"/>
<reference evidence="8 9" key="1">
    <citation type="journal article" date="2018" name="Nat. Microbiol.">
        <title>Leveraging single-cell genomics to expand the fungal tree of life.</title>
        <authorList>
            <person name="Ahrendt S.R."/>
            <person name="Quandt C.A."/>
            <person name="Ciobanu D."/>
            <person name="Clum A."/>
            <person name="Salamov A."/>
            <person name="Andreopoulos B."/>
            <person name="Cheng J.F."/>
            <person name="Woyke T."/>
            <person name="Pelin A."/>
            <person name="Henrissat B."/>
            <person name="Reynolds N.K."/>
            <person name="Benny G.L."/>
            <person name="Smith M.E."/>
            <person name="James T.Y."/>
            <person name="Grigoriev I.V."/>
        </authorList>
    </citation>
    <scope>NUCLEOTIDE SEQUENCE [LARGE SCALE GENOMIC DNA]</scope>
    <source>
        <strain evidence="8 9">ATCC 52028</strain>
    </source>
</reference>
<dbReference type="InterPro" id="IPR013217">
    <property type="entry name" value="Methyltransf_12"/>
</dbReference>
<reference evidence="6" key="3">
    <citation type="submission" date="2018-08" db="EMBL/GenBank/DDBJ databases">
        <title>Leveraging single-cell genomics to expand the Fungal Tree of Life.</title>
        <authorList>
            <consortium name="DOE Joint Genome Institute"/>
            <person name="Ahrendt S.R."/>
            <person name="Quandt C.A."/>
            <person name="Ciobanu D."/>
            <person name="Clum A."/>
            <person name="Salamov A."/>
            <person name="Andreopoulos B."/>
            <person name="Cheng J.-F."/>
            <person name="Woyke T."/>
            <person name="Pelin A."/>
            <person name="Henrissat B."/>
            <person name="Reynolds N."/>
            <person name="Benny G.L."/>
            <person name="Smith M.E."/>
            <person name="James T.Y."/>
            <person name="Grigoriev I.V."/>
        </authorList>
    </citation>
    <scope>NUCLEOTIDE SEQUENCE</scope>
    <source>
        <strain evidence="6">ATCC 52028</strain>
    </source>
</reference>
<comment type="similarity">
    <text evidence="1 4">Belongs to the methyltransferase superfamily. METL family.</text>
</comment>
<evidence type="ECO:0000313" key="6">
    <source>
        <dbReference type="EMBL" id="RKO97232.1"/>
    </source>
</evidence>
<dbReference type="Gene3D" id="3.40.50.150">
    <property type="entry name" value="Vaccinia Virus protein VP39"/>
    <property type="match status" value="1"/>
</dbReference>
<evidence type="ECO:0000256" key="3">
    <source>
        <dbReference type="ARBA" id="ARBA00022679"/>
    </source>
</evidence>
<dbReference type="EMBL" id="ML009351">
    <property type="protein sequence ID" value="RKO97232.1"/>
    <property type="molecule type" value="Genomic_DNA"/>
</dbReference>
<protein>
    <recommendedName>
        <fullName evidence="4">tRNA N(3)-methylcytidine methyltransferase</fullName>
        <ecNumber evidence="4">2.1.1.-</ecNumber>
    </recommendedName>
</protein>
<accession>A0A4P9WWX6</accession>
<dbReference type="EC" id="2.1.1.-" evidence="4"/>
<evidence type="ECO:0000313" key="8">
    <source>
        <dbReference type="Proteomes" id="UP000268535"/>
    </source>
</evidence>
<comment type="function">
    <text evidence="4">S-adenosyl-L-methionine-dependent methyltransferase.</text>
</comment>
<dbReference type="InterPro" id="IPR029063">
    <property type="entry name" value="SAM-dependent_MTases_sf"/>
</dbReference>
<feature type="domain" description="Methyltransferase type 12" evidence="5">
    <location>
        <begin position="72"/>
        <end position="176"/>
    </location>
</feature>
<dbReference type="GO" id="GO:0032259">
    <property type="term" value="P:methylation"/>
    <property type="evidence" value="ECO:0007669"/>
    <property type="project" value="UniProtKB-KW"/>
</dbReference>
<organism evidence="6 8">
    <name type="scientific">Caulochytrium protostelioides</name>
    <dbReference type="NCBI Taxonomy" id="1555241"/>
    <lineage>
        <taxon>Eukaryota</taxon>
        <taxon>Fungi</taxon>
        <taxon>Fungi incertae sedis</taxon>
        <taxon>Chytridiomycota</taxon>
        <taxon>Chytridiomycota incertae sedis</taxon>
        <taxon>Chytridiomycetes</taxon>
        <taxon>Caulochytriales</taxon>
        <taxon>Caulochytriaceae</taxon>
        <taxon>Caulochytrium</taxon>
    </lineage>
</organism>
<evidence type="ECO:0000259" key="5">
    <source>
        <dbReference type="Pfam" id="PF08242"/>
    </source>
</evidence>
<evidence type="ECO:0000256" key="4">
    <source>
        <dbReference type="PIRNR" id="PIRNR037755"/>
    </source>
</evidence>
<dbReference type="GO" id="GO:0008173">
    <property type="term" value="F:RNA methyltransferase activity"/>
    <property type="evidence" value="ECO:0007669"/>
    <property type="project" value="UniProtKB-ARBA"/>
</dbReference>
<dbReference type="AlphaFoldDB" id="A0A4P9WWX6"/>
<evidence type="ECO:0000313" key="7">
    <source>
        <dbReference type="EMBL" id="RKO99828.1"/>
    </source>
</evidence>
<dbReference type="Pfam" id="PF08242">
    <property type="entry name" value="Methyltransf_12"/>
    <property type="match status" value="1"/>
</dbReference>
<dbReference type="EMBL" id="ML014253">
    <property type="protein sequence ID" value="RKO99828.1"/>
    <property type="molecule type" value="Genomic_DNA"/>
</dbReference>
<sequence>MASLREAQARFRQQKQMADPGKQWDLFYKNHQVNFFKDRHWIDREFPDLRPRNSDDDSSLPPSRSRPLTRLLEIGCGVGNFSFPLLALNPEMMVYMCDFSPRAIGHVLANPQYTNEFAGRCHAFVADIVNDDLTATIAPDSLDLVSAIFCLSALAPDDLPAALDNIARVLKPGGRLLFRDYVVGDQAEVRFAESNKVPGHAHLYLRTDGTMSHFFEPDGLAEAMSRAGLRRLDEALVEKTVVNQRQGKQFDRRWLQARYVKQDGSTADRIVASESCSHTTT</sequence>
<evidence type="ECO:0000256" key="2">
    <source>
        <dbReference type="ARBA" id="ARBA00022603"/>
    </source>
</evidence>